<evidence type="ECO:0000256" key="1">
    <source>
        <dbReference type="ARBA" id="ARBA00022737"/>
    </source>
</evidence>
<dbReference type="PANTHER" id="PTHR45641:SF19">
    <property type="entry name" value="NEPHROCYSTIN-3"/>
    <property type="match status" value="1"/>
</dbReference>
<dbReference type="EMBL" id="CAJNOQ010007080">
    <property type="protein sequence ID" value="CAF1157086.1"/>
    <property type="molecule type" value="Genomic_DNA"/>
</dbReference>
<keyword evidence="1" id="KW-0677">Repeat</keyword>
<name>A0A814T5W7_9BILA</name>
<evidence type="ECO:0008006" key="6">
    <source>
        <dbReference type="Google" id="ProtNLM"/>
    </source>
</evidence>
<dbReference type="OrthoDB" id="10023700at2759"/>
<dbReference type="Proteomes" id="UP000663829">
    <property type="component" value="Unassembled WGS sequence"/>
</dbReference>
<dbReference type="Proteomes" id="UP000681722">
    <property type="component" value="Unassembled WGS sequence"/>
</dbReference>
<keyword evidence="5" id="KW-1185">Reference proteome</keyword>
<keyword evidence="2" id="KW-0802">TPR repeat</keyword>
<dbReference type="SUPFAM" id="SSF48452">
    <property type="entry name" value="TPR-like"/>
    <property type="match status" value="1"/>
</dbReference>
<dbReference type="InterPro" id="IPR019734">
    <property type="entry name" value="TPR_rpt"/>
</dbReference>
<evidence type="ECO:0000313" key="5">
    <source>
        <dbReference type="Proteomes" id="UP000663829"/>
    </source>
</evidence>
<dbReference type="InterPro" id="IPR011990">
    <property type="entry name" value="TPR-like_helical_dom_sf"/>
</dbReference>
<accession>A0A814T5W7</accession>
<dbReference type="AlphaFoldDB" id="A0A814T5W7"/>
<sequence length="259" mass="29219">MYTYAYELRQKQLPEDHHYIDACLNNIGAIFKDKHEYAKALDCSQTALKIYDKNYPDDHASKAYILANIGLIYKGLTQYQLALEHLIRVQKMYQRLLPEEHPYIVSVLRRIGSVYEDQRDYNLCRSSKMKYFQVGLALLSLCAIQINSQTWTGHYTWHGSPCDNIQCCCGSGRMRITQPSSTTIAVVTGTSSSCGIPSITQTLSNVNGYRINQSSQLNMQPPGSNGTVVWTLSSDSKTITLASTKWLSICTDRATKVHN</sequence>
<gene>
    <name evidence="3" type="ORF">GPM918_LOCUS21482</name>
    <name evidence="4" type="ORF">SRO942_LOCUS21479</name>
</gene>
<comment type="caution">
    <text evidence="3">The sequence shown here is derived from an EMBL/GenBank/DDBJ whole genome shotgun (WGS) entry which is preliminary data.</text>
</comment>
<dbReference type="Gene3D" id="1.25.40.10">
    <property type="entry name" value="Tetratricopeptide repeat domain"/>
    <property type="match status" value="1"/>
</dbReference>
<organism evidence="3 5">
    <name type="scientific">Didymodactylos carnosus</name>
    <dbReference type="NCBI Taxonomy" id="1234261"/>
    <lineage>
        <taxon>Eukaryota</taxon>
        <taxon>Metazoa</taxon>
        <taxon>Spiralia</taxon>
        <taxon>Gnathifera</taxon>
        <taxon>Rotifera</taxon>
        <taxon>Eurotatoria</taxon>
        <taxon>Bdelloidea</taxon>
        <taxon>Philodinida</taxon>
        <taxon>Philodinidae</taxon>
        <taxon>Didymodactylos</taxon>
    </lineage>
</organism>
<dbReference type="EMBL" id="CAJOBC010007079">
    <property type="protein sequence ID" value="CAF3920512.1"/>
    <property type="molecule type" value="Genomic_DNA"/>
</dbReference>
<reference evidence="3" key="1">
    <citation type="submission" date="2021-02" db="EMBL/GenBank/DDBJ databases">
        <authorList>
            <person name="Nowell W R."/>
        </authorList>
    </citation>
    <scope>NUCLEOTIDE SEQUENCE</scope>
</reference>
<evidence type="ECO:0000313" key="4">
    <source>
        <dbReference type="EMBL" id="CAF3920512.1"/>
    </source>
</evidence>
<evidence type="ECO:0000313" key="3">
    <source>
        <dbReference type="EMBL" id="CAF1157086.1"/>
    </source>
</evidence>
<dbReference type="PANTHER" id="PTHR45641">
    <property type="entry name" value="TETRATRICOPEPTIDE REPEAT PROTEIN (AFU_ORTHOLOGUE AFUA_6G03870)"/>
    <property type="match status" value="1"/>
</dbReference>
<protein>
    <recommendedName>
        <fullName evidence="6">Kinesin light chain</fullName>
    </recommendedName>
</protein>
<dbReference type="Pfam" id="PF13424">
    <property type="entry name" value="TPR_12"/>
    <property type="match status" value="1"/>
</dbReference>
<evidence type="ECO:0000256" key="2">
    <source>
        <dbReference type="ARBA" id="ARBA00022803"/>
    </source>
</evidence>
<proteinExistence type="predicted"/>
<dbReference type="SMART" id="SM00028">
    <property type="entry name" value="TPR"/>
    <property type="match status" value="2"/>
</dbReference>